<dbReference type="KEGG" id="kge:TQ33_1815"/>
<dbReference type="Gene3D" id="1.25.40.10">
    <property type="entry name" value="Tetratricopeptide repeat domain"/>
    <property type="match status" value="1"/>
</dbReference>
<evidence type="ECO:0000313" key="1">
    <source>
        <dbReference type="EMBL" id="AKE52755.1"/>
    </source>
</evidence>
<dbReference type="AlphaFoldDB" id="A0A0F6TRJ2"/>
<evidence type="ECO:0000313" key="2">
    <source>
        <dbReference type="Proteomes" id="UP000034071"/>
    </source>
</evidence>
<name>A0A0F6TRJ2_9GAMM</name>
<dbReference type="SUPFAM" id="SSF81901">
    <property type="entry name" value="HCP-like"/>
    <property type="match status" value="1"/>
</dbReference>
<organism evidence="1 2">
    <name type="scientific">Kangiella geojedonensis</name>
    <dbReference type="NCBI Taxonomy" id="914150"/>
    <lineage>
        <taxon>Bacteria</taxon>
        <taxon>Pseudomonadati</taxon>
        <taxon>Pseudomonadota</taxon>
        <taxon>Gammaproteobacteria</taxon>
        <taxon>Kangiellales</taxon>
        <taxon>Kangiellaceae</taxon>
        <taxon>Kangiella</taxon>
    </lineage>
</organism>
<gene>
    <name evidence="1" type="ORF">TQ33_1815</name>
</gene>
<protein>
    <recommendedName>
        <fullName evidence="3">Sel1 repeat family protein</fullName>
    </recommendedName>
</protein>
<dbReference type="STRING" id="914150.TQ33_1815"/>
<reference evidence="1 2" key="1">
    <citation type="submission" date="2015-02" db="EMBL/GenBank/DDBJ databases">
        <title>Complete genome sequence of Kangiella geojedonensis strain YCS-5T.</title>
        <authorList>
            <person name="Kim K.M."/>
        </authorList>
    </citation>
    <scope>NUCLEOTIDE SEQUENCE [LARGE SCALE GENOMIC DNA]</scope>
    <source>
        <strain evidence="1 2">YCS-5</strain>
    </source>
</reference>
<dbReference type="InterPro" id="IPR011990">
    <property type="entry name" value="TPR-like_helical_dom_sf"/>
</dbReference>
<dbReference type="Proteomes" id="UP000034071">
    <property type="component" value="Chromosome"/>
</dbReference>
<accession>A0A0F6TRJ2</accession>
<dbReference type="EMBL" id="CP010975">
    <property type="protein sequence ID" value="AKE52755.1"/>
    <property type="molecule type" value="Genomic_DNA"/>
</dbReference>
<proteinExistence type="predicted"/>
<sequence length="269" mass="31234">MKHFLLAILCSALFITEAKEFNSWVDIDQQNTPYIKQFYNGELKKIYDEVKKLAEENDPVAQYTLAHMYDFAAKHLDCGGYRNCYINFYTPKDGFELSNSQALKWYREAINNGHPYATYMLYRHKRLDGEPPSEKRENLVIKSLLPLVESGDGVATFMYYRTLNKTFSVTPQTNSFSHKKTVEDLHTIIKALKPEAEEGRILSMHYLGRAYFALWDYPKAFAWFTVANKLGHAPSEVYQKSVFQFIEKEGLSEQAIIELDKVLSTFQQL</sequence>
<dbReference type="HOGENOM" id="CLU_1033576_0_0_6"/>
<keyword evidence="2" id="KW-1185">Reference proteome</keyword>
<dbReference type="RefSeq" id="WP_046561784.1">
    <property type="nucleotide sequence ID" value="NZ_CP010975.1"/>
</dbReference>
<dbReference type="OrthoDB" id="6687494at2"/>
<evidence type="ECO:0008006" key="3">
    <source>
        <dbReference type="Google" id="ProtNLM"/>
    </source>
</evidence>